<proteinExistence type="predicted"/>
<accession>A0A5N8W3Z9</accession>
<keyword evidence="2" id="KW-1185">Reference proteome</keyword>
<dbReference type="Gene3D" id="1.10.260.40">
    <property type="entry name" value="lambda repressor-like DNA-binding domains"/>
    <property type="match status" value="1"/>
</dbReference>
<evidence type="ECO:0000313" key="2">
    <source>
        <dbReference type="Proteomes" id="UP000326979"/>
    </source>
</evidence>
<evidence type="ECO:0000313" key="1">
    <source>
        <dbReference type="EMBL" id="MPY40875.1"/>
    </source>
</evidence>
<dbReference type="EMBL" id="VJZE01000072">
    <property type="protein sequence ID" value="MPY40875.1"/>
    <property type="molecule type" value="Genomic_DNA"/>
</dbReference>
<protein>
    <submittedName>
        <fullName evidence="1">Helix-turn-helix transcriptional regulator</fullName>
    </submittedName>
</protein>
<dbReference type="SUPFAM" id="SSF52309">
    <property type="entry name" value="N-(deoxy)ribosyltransferase-like"/>
    <property type="match status" value="1"/>
</dbReference>
<dbReference type="Gene3D" id="3.40.50.450">
    <property type="match status" value="1"/>
</dbReference>
<comment type="caution">
    <text evidence="1">The sequence shown here is derived from an EMBL/GenBank/DDBJ whole genome shotgun (WGS) entry which is preliminary data.</text>
</comment>
<dbReference type="SUPFAM" id="SSF47413">
    <property type="entry name" value="lambda repressor-like DNA-binding domains"/>
    <property type="match status" value="1"/>
</dbReference>
<dbReference type="RefSeq" id="WP_152783792.1">
    <property type="nucleotide sequence ID" value="NZ_BAABEQ010000005.1"/>
</dbReference>
<dbReference type="InterPro" id="IPR001387">
    <property type="entry name" value="Cro/C1-type_HTH"/>
</dbReference>
<dbReference type="OrthoDB" id="4317785at2"/>
<gene>
    <name evidence="1" type="ORF">FNH04_13460</name>
</gene>
<sequence length="243" mass="27324">MPLPDHPPSIVQEANCYPLDAYLASALTGLNSSERDQLFEVSDAVAEVCARNGVRLYEPRKVTDPVHHSTVPDVEVFRMDRHRVIGSDLLIYLAHHPSTGAGQEIVFAQEAIVPIVVVAHLTTRLSRMVTGIPGPLHLVRYDSLAELKEQLDQVIVELKSTLLQRKKVIQDLESHHVGTRIRELRIQRGMTHQQVTESTRIPNAFSVGQLKEWEQSSDRLNNLSLTLLREIAFALRVDVKDLV</sequence>
<organism evidence="1 2">
    <name type="scientific">Streptomyces phyllanthi</name>
    <dbReference type="NCBI Taxonomy" id="1803180"/>
    <lineage>
        <taxon>Bacteria</taxon>
        <taxon>Bacillati</taxon>
        <taxon>Actinomycetota</taxon>
        <taxon>Actinomycetes</taxon>
        <taxon>Kitasatosporales</taxon>
        <taxon>Streptomycetaceae</taxon>
        <taxon>Streptomyces</taxon>
    </lineage>
</organism>
<dbReference type="AlphaFoldDB" id="A0A5N8W3Z9"/>
<name>A0A5N8W3Z9_9ACTN</name>
<reference evidence="1 2" key="1">
    <citation type="submission" date="2019-07" db="EMBL/GenBank/DDBJ databases">
        <title>New species of Amycolatopsis and Streptomyces.</title>
        <authorList>
            <person name="Duangmal K."/>
            <person name="Teo W.F.A."/>
            <person name="Lipun K."/>
        </authorList>
    </citation>
    <scope>NUCLEOTIDE SEQUENCE [LARGE SCALE GENOMIC DNA]</scope>
    <source>
        <strain evidence="1 2">TISTR 2346</strain>
    </source>
</reference>
<dbReference type="InterPro" id="IPR010982">
    <property type="entry name" value="Lambda_DNA-bd_dom_sf"/>
</dbReference>
<dbReference type="GO" id="GO:0003677">
    <property type="term" value="F:DNA binding"/>
    <property type="evidence" value="ECO:0007669"/>
    <property type="project" value="InterPro"/>
</dbReference>
<dbReference type="Proteomes" id="UP000326979">
    <property type="component" value="Unassembled WGS sequence"/>
</dbReference>
<dbReference type="CDD" id="cd00093">
    <property type="entry name" value="HTH_XRE"/>
    <property type="match status" value="1"/>
</dbReference>